<proteinExistence type="predicted"/>
<organism evidence="1 2">
    <name type="scientific">Immersiella caudata</name>
    <dbReference type="NCBI Taxonomy" id="314043"/>
    <lineage>
        <taxon>Eukaryota</taxon>
        <taxon>Fungi</taxon>
        <taxon>Dikarya</taxon>
        <taxon>Ascomycota</taxon>
        <taxon>Pezizomycotina</taxon>
        <taxon>Sordariomycetes</taxon>
        <taxon>Sordariomycetidae</taxon>
        <taxon>Sordariales</taxon>
        <taxon>Lasiosphaeriaceae</taxon>
        <taxon>Immersiella</taxon>
    </lineage>
</organism>
<evidence type="ECO:0000313" key="1">
    <source>
        <dbReference type="EMBL" id="KAK0613952.1"/>
    </source>
</evidence>
<protein>
    <submittedName>
        <fullName evidence="1">Uncharacterized protein</fullName>
    </submittedName>
</protein>
<reference evidence="1" key="1">
    <citation type="submission" date="2023-06" db="EMBL/GenBank/DDBJ databases">
        <title>Genome-scale phylogeny and comparative genomics of the fungal order Sordariales.</title>
        <authorList>
            <consortium name="Lawrence Berkeley National Laboratory"/>
            <person name="Hensen N."/>
            <person name="Bonometti L."/>
            <person name="Westerberg I."/>
            <person name="Brannstrom I.O."/>
            <person name="Guillou S."/>
            <person name="Cros-Aarteil S."/>
            <person name="Calhoun S."/>
            <person name="Haridas S."/>
            <person name="Kuo A."/>
            <person name="Mondo S."/>
            <person name="Pangilinan J."/>
            <person name="Riley R."/>
            <person name="Labutti K."/>
            <person name="Andreopoulos B."/>
            <person name="Lipzen A."/>
            <person name="Chen C."/>
            <person name="Yanf M."/>
            <person name="Daum C."/>
            <person name="Ng V."/>
            <person name="Clum A."/>
            <person name="Steindorff A."/>
            <person name="Ohm R."/>
            <person name="Martin F."/>
            <person name="Silar P."/>
            <person name="Natvig D."/>
            <person name="Lalanne C."/>
            <person name="Gautier V."/>
            <person name="Ament-Velasquez S.L."/>
            <person name="Kruys A."/>
            <person name="Hutchinson M.I."/>
            <person name="Powell A.J."/>
            <person name="Barry K."/>
            <person name="Miller A.N."/>
            <person name="Grigoriev I.V."/>
            <person name="Debuchy R."/>
            <person name="Gladieux P."/>
            <person name="Thoren M.H."/>
            <person name="Johannesson H."/>
        </authorList>
    </citation>
    <scope>NUCLEOTIDE SEQUENCE</scope>
    <source>
        <strain evidence="1">CBS 606.72</strain>
    </source>
</reference>
<dbReference type="Proteomes" id="UP001175000">
    <property type="component" value="Unassembled WGS sequence"/>
</dbReference>
<name>A0AA39WEK2_9PEZI</name>
<dbReference type="AlphaFoldDB" id="A0AA39WEK2"/>
<keyword evidence="2" id="KW-1185">Reference proteome</keyword>
<evidence type="ECO:0000313" key="2">
    <source>
        <dbReference type="Proteomes" id="UP001175000"/>
    </source>
</evidence>
<sequence>MDTVLSHVDHVRRLELLALCYHQGPKDPRWPSWVPDFRKSFAPPRPFTYQFASGYSRSWTSYSWDAKLDRHLLMVSGVQCATVTETKKISALHPMQPHARLTARQLEPDETAASKEYLTGESFGIAHAKTMNGNYLDERIPALRGHDWADLETWQRDWKRETRSEHVVRVKGSSNDSISGLEAASMFSKGTLEAFSFINRRT</sequence>
<dbReference type="EMBL" id="JAULSU010000006">
    <property type="protein sequence ID" value="KAK0613952.1"/>
    <property type="molecule type" value="Genomic_DNA"/>
</dbReference>
<accession>A0AA39WEK2</accession>
<comment type="caution">
    <text evidence="1">The sequence shown here is derived from an EMBL/GenBank/DDBJ whole genome shotgun (WGS) entry which is preliminary data.</text>
</comment>
<gene>
    <name evidence="1" type="ORF">B0T14DRAFT_290899</name>
</gene>